<organism evidence="1 2">
    <name type="scientific">Aerosakkonema funiforme FACHB-1375</name>
    <dbReference type="NCBI Taxonomy" id="2949571"/>
    <lineage>
        <taxon>Bacteria</taxon>
        <taxon>Bacillati</taxon>
        <taxon>Cyanobacteriota</taxon>
        <taxon>Cyanophyceae</taxon>
        <taxon>Oscillatoriophycideae</taxon>
        <taxon>Aerosakkonematales</taxon>
        <taxon>Aerosakkonemataceae</taxon>
        <taxon>Aerosakkonema</taxon>
    </lineage>
</organism>
<dbReference type="AlphaFoldDB" id="A0A926ZF88"/>
<comment type="caution">
    <text evidence="1">The sequence shown here is derived from an EMBL/GenBank/DDBJ whole genome shotgun (WGS) entry which is preliminary data.</text>
</comment>
<reference evidence="1" key="2">
    <citation type="submission" date="2020-08" db="EMBL/GenBank/DDBJ databases">
        <authorList>
            <person name="Chen M."/>
            <person name="Teng W."/>
            <person name="Zhao L."/>
            <person name="Hu C."/>
            <person name="Zhou Y."/>
            <person name="Han B."/>
            <person name="Song L."/>
            <person name="Shu W."/>
        </authorList>
    </citation>
    <scope>NUCLEOTIDE SEQUENCE</scope>
    <source>
        <strain evidence="1">FACHB-1375</strain>
    </source>
</reference>
<protein>
    <submittedName>
        <fullName evidence="1">Uncharacterized protein</fullName>
    </submittedName>
</protein>
<dbReference type="Proteomes" id="UP000641646">
    <property type="component" value="Unassembled WGS sequence"/>
</dbReference>
<keyword evidence="2" id="KW-1185">Reference proteome</keyword>
<reference evidence="1" key="1">
    <citation type="journal article" date="2015" name="ISME J.">
        <title>Draft Genome Sequence of Streptomyces incarnatus NRRL8089, which Produces the Nucleoside Antibiotic Sinefungin.</title>
        <authorList>
            <person name="Oshima K."/>
            <person name="Hattori M."/>
            <person name="Shimizu H."/>
            <person name="Fukuda K."/>
            <person name="Nemoto M."/>
            <person name="Inagaki K."/>
            <person name="Tamura T."/>
        </authorList>
    </citation>
    <scope>NUCLEOTIDE SEQUENCE</scope>
    <source>
        <strain evidence="1">FACHB-1375</strain>
    </source>
</reference>
<dbReference type="EMBL" id="JACJPW010000010">
    <property type="protein sequence ID" value="MBD2180620.1"/>
    <property type="molecule type" value="Genomic_DNA"/>
</dbReference>
<sequence>MLGLISDALKDAAVGVILNVAGNSMVGIITGAGAALCLNPVVMAGAIAIGLAAGQVMRMVT</sequence>
<accession>A0A926ZF88</accession>
<dbReference type="RefSeq" id="WP_190463009.1">
    <property type="nucleotide sequence ID" value="NZ_JACJPW010000010.1"/>
</dbReference>
<name>A0A926ZF88_9CYAN</name>
<evidence type="ECO:0000313" key="2">
    <source>
        <dbReference type="Proteomes" id="UP000641646"/>
    </source>
</evidence>
<evidence type="ECO:0000313" key="1">
    <source>
        <dbReference type="EMBL" id="MBD2180620.1"/>
    </source>
</evidence>
<proteinExistence type="predicted"/>
<gene>
    <name evidence="1" type="ORF">H6G03_05800</name>
</gene>